<dbReference type="Pfam" id="PF03647">
    <property type="entry name" value="Tmemb_14"/>
    <property type="match status" value="1"/>
</dbReference>
<dbReference type="GO" id="GO:0016020">
    <property type="term" value="C:membrane"/>
    <property type="evidence" value="ECO:0007669"/>
    <property type="project" value="UniProtKB-SubCell"/>
</dbReference>
<evidence type="ECO:0000256" key="5">
    <source>
        <dbReference type="ARBA" id="ARBA00023136"/>
    </source>
</evidence>
<keyword evidence="4" id="KW-1133">Transmembrane helix</keyword>
<dbReference type="InterPro" id="IPR044890">
    <property type="entry name" value="TMEM14_sf"/>
</dbReference>
<dbReference type="OrthoDB" id="5620at2759"/>
<dbReference type="Gene3D" id="1.10.10.1740">
    <property type="entry name" value="Transmembrane protein 14-like"/>
    <property type="match status" value="1"/>
</dbReference>
<dbReference type="AlphaFoldDB" id="A0A383VMH4"/>
<dbReference type="PANTHER" id="PTHR12668:SF53">
    <property type="entry name" value="TMEM14 PROTEIN HOMOLOG YJR085C"/>
    <property type="match status" value="1"/>
</dbReference>
<dbReference type="PANTHER" id="PTHR12668">
    <property type="entry name" value="TRANSMEMBRANE PROTEIN 14, 15"/>
    <property type="match status" value="1"/>
</dbReference>
<evidence type="ECO:0000313" key="6">
    <source>
        <dbReference type="EMBL" id="SZX66725.1"/>
    </source>
</evidence>
<evidence type="ECO:0000256" key="2">
    <source>
        <dbReference type="ARBA" id="ARBA00007590"/>
    </source>
</evidence>
<dbReference type="InterPro" id="IPR005349">
    <property type="entry name" value="TMEM14"/>
</dbReference>
<sequence length="80" mass="8068">MPSLVAGAVFGAAYGASAYLINSGDPATGHMCGLVSSMLLTGAMGLRFAKTGKVMPAGVMAAAGALGSIYNFQKHQEWTS</sequence>
<keyword evidence="7" id="KW-1185">Reference proteome</keyword>
<reference evidence="6 7" key="1">
    <citation type="submission" date="2016-10" db="EMBL/GenBank/DDBJ databases">
        <authorList>
            <person name="Cai Z."/>
        </authorList>
    </citation>
    <scope>NUCLEOTIDE SEQUENCE [LARGE SCALE GENOMIC DNA]</scope>
</reference>
<evidence type="ECO:0000256" key="1">
    <source>
        <dbReference type="ARBA" id="ARBA00004370"/>
    </source>
</evidence>
<name>A0A383VMH4_TETOB</name>
<accession>A0A383VMH4</accession>
<dbReference type="EMBL" id="FNXT01000731">
    <property type="protein sequence ID" value="SZX66725.1"/>
    <property type="molecule type" value="Genomic_DNA"/>
</dbReference>
<evidence type="ECO:0000256" key="3">
    <source>
        <dbReference type="ARBA" id="ARBA00022692"/>
    </source>
</evidence>
<evidence type="ECO:0000256" key="4">
    <source>
        <dbReference type="ARBA" id="ARBA00022989"/>
    </source>
</evidence>
<organism evidence="6 7">
    <name type="scientific">Tetradesmus obliquus</name>
    <name type="common">Green alga</name>
    <name type="synonym">Acutodesmus obliquus</name>
    <dbReference type="NCBI Taxonomy" id="3088"/>
    <lineage>
        <taxon>Eukaryota</taxon>
        <taxon>Viridiplantae</taxon>
        <taxon>Chlorophyta</taxon>
        <taxon>core chlorophytes</taxon>
        <taxon>Chlorophyceae</taxon>
        <taxon>CS clade</taxon>
        <taxon>Sphaeropleales</taxon>
        <taxon>Scenedesmaceae</taxon>
        <taxon>Tetradesmus</taxon>
    </lineage>
</organism>
<comment type="subcellular location">
    <subcellularLocation>
        <location evidence="1">Membrane</location>
    </subcellularLocation>
</comment>
<proteinExistence type="inferred from homology"/>
<evidence type="ECO:0000313" key="7">
    <source>
        <dbReference type="Proteomes" id="UP000256970"/>
    </source>
</evidence>
<dbReference type="Proteomes" id="UP000256970">
    <property type="component" value="Unassembled WGS sequence"/>
</dbReference>
<comment type="similarity">
    <text evidence="2">Belongs to the TMEM14 family.</text>
</comment>
<keyword evidence="3" id="KW-0812">Transmembrane</keyword>
<keyword evidence="5" id="KW-0472">Membrane</keyword>
<protein>
    <submittedName>
        <fullName evidence="6">Uncharacterized protein</fullName>
    </submittedName>
</protein>
<gene>
    <name evidence="6" type="ORF">BQ4739_LOCUS7143</name>
</gene>